<evidence type="ECO:0008006" key="4">
    <source>
        <dbReference type="Google" id="ProtNLM"/>
    </source>
</evidence>
<sequence length="326" mass="36031">MEKVADWQIGALGTSQAKTWIEATFYIGLMATYRTTQQPRFLQHAKSWAKANQWTLGPREGNADDQCAGQTYLELYAIDRQPNEITPTCMQLDKMITVSQPGFGFKIWWWADALFMAPPAFARMGNITSNTKYFDAMSTMWWDTTQNLYDASSSLFFRDANYVQKTCPNGEKMFWSRGNGWVLAGLARVLEYLPQSHSDRSKFISLFTAMSKKLAMLQKPDGFWASCLTDAIDYPLPESSGTAAFIYGLAWGVNHGLLDSATFLPVIQKGWCALESAVDANGKLGWVQKVGKAPGPSNQGDTAPYGVGLFLLAGSEVLPLGGCTAQ</sequence>
<dbReference type="InterPro" id="IPR008928">
    <property type="entry name" value="6-hairpin_glycosidase_sf"/>
</dbReference>
<evidence type="ECO:0000313" key="2">
    <source>
        <dbReference type="EMBL" id="KAG0293710.1"/>
    </source>
</evidence>
<dbReference type="PANTHER" id="PTHR33886">
    <property type="entry name" value="UNSATURATED RHAMNOGALACTURONAN HYDROLASE (EUROFUNG)"/>
    <property type="match status" value="1"/>
</dbReference>
<keyword evidence="3" id="KW-1185">Reference proteome</keyword>
<dbReference type="Gene3D" id="1.50.10.10">
    <property type="match status" value="1"/>
</dbReference>
<dbReference type="PANTHER" id="PTHR33886:SF8">
    <property type="entry name" value="UNSATURATED RHAMNOGALACTURONAN HYDROLASE (EUROFUNG)"/>
    <property type="match status" value="1"/>
</dbReference>
<evidence type="ECO:0000256" key="1">
    <source>
        <dbReference type="ARBA" id="ARBA00022801"/>
    </source>
</evidence>
<evidence type="ECO:0000313" key="3">
    <source>
        <dbReference type="Proteomes" id="UP001194696"/>
    </source>
</evidence>
<protein>
    <recommendedName>
        <fullName evidence="4">Glycoside hydrolase family 88 protein</fullName>
    </recommendedName>
</protein>
<name>A0ABQ7K9X6_9FUNG</name>
<dbReference type="InterPro" id="IPR052043">
    <property type="entry name" value="PolySaccharide_Degr_Enz"/>
</dbReference>
<dbReference type="InterPro" id="IPR012341">
    <property type="entry name" value="6hp_glycosidase-like_sf"/>
</dbReference>
<dbReference type="Pfam" id="PF07470">
    <property type="entry name" value="Glyco_hydro_88"/>
    <property type="match status" value="1"/>
</dbReference>
<reference evidence="2 3" key="1">
    <citation type="journal article" date="2020" name="Fungal Divers.">
        <title>Resolving the Mortierellaceae phylogeny through synthesis of multi-gene phylogenetics and phylogenomics.</title>
        <authorList>
            <person name="Vandepol N."/>
            <person name="Liber J."/>
            <person name="Desiro A."/>
            <person name="Na H."/>
            <person name="Kennedy M."/>
            <person name="Barry K."/>
            <person name="Grigoriev I.V."/>
            <person name="Miller A.N."/>
            <person name="O'Donnell K."/>
            <person name="Stajich J.E."/>
            <person name="Bonito G."/>
        </authorList>
    </citation>
    <scope>NUCLEOTIDE SEQUENCE [LARGE SCALE GENOMIC DNA]</scope>
    <source>
        <strain evidence="2 3">AD045</strain>
    </source>
</reference>
<dbReference type="EMBL" id="JAAAIM010000146">
    <property type="protein sequence ID" value="KAG0293710.1"/>
    <property type="molecule type" value="Genomic_DNA"/>
</dbReference>
<accession>A0ABQ7K9X6</accession>
<gene>
    <name evidence="2" type="ORF">BGZ96_002430</name>
</gene>
<organism evidence="2 3">
    <name type="scientific">Linnemannia gamsii</name>
    <dbReference type="NCBI Taxonomy" id="64522"/>
    <lineage>
        <taxon>Eukaryota</taxon>
        <taxon>Fungi</taxon>
        <taxon>Fungi incertae sedis</taxon>
        <taxon>Mucoromycota</taxon>
        <taxon>Mortierellomycotina</taxon>
        <taxon>Mortierellomycetes</taxon>
        <taxon>Mortierellales</taxon>
        <taxon>Mortierellaceae</taxon>
        <taxon>Linnemannia</taxon>
    </lineage>
</organism>
<comment type="caution">
    <text evidence="2">The sequence shown here is derived from an EMBL/GenBank/DDBJ whole genome shotgun (WGS) entry which is preliminary data.</text>
</comment>
<dbReference type="SUPFAM" id="SSF48208">
    <property type="entry name" value="Six-hairpin glycosidases"/>
    <property type="match status" value="1"/>
</dbReference>
<dbReference type="Proteomes" id="UP001194696">
    <property type="component" value="Unassembled WGS sequence"/>
</dbReference>
<dbReference type="InterPro" id="IPR010905">
    <property type="entry name" value="Glyco_hydro_88"/>
</dbReference>
<keyword evidence="1" id="KW-0378">Hydrolase</keyword>
<proteinExistence type="predicted"/>